<evidence type="ECO:0000256" key="4">
    <source>
        <dbReference type="ARBA" id="ARBA00022840"/>
    </source>
</evidence>
<evidence type="ECO:0000256" key="1">
    <source>
        <dbReference type="ARBA" id="ARBA00004496"/>
    </source>
</evidence>
<name>A0A3Q7I4Y1_SOLLC</name>
<sequence length="107" mass="12437">MAEGFIIQRGQERIKDVAEGYLDELIRRSLVQLVDTFWEKVIKCKIHDLLRDLAIQKALEKNLKSSSCIRHAIHSEGERYLSPLDHLSNSKLREFVPPQVVKLERCP</sequence>
<dbReference type="EnsemblPlants" id="Solyc07g039386.1.1">
    <property type="protein sequence ID" value="Solyc07g039386.1.1"/>
    <property type="gene ID" value="Solyc07g039386.1"/>
</dbReference>
<evidence type="ECO:0000256" key="3">
    <source>
        <dbReference type="ARBA" id="ARBA00022741"/>
    </source>
</evidence>
<evidence type="ECO:0000259" key="5">
    <source>
        <dbReference type="Pfam" id="PF23559"/>
    </source>
</evidence>
<dbReference type="GO" id="GO:0005737">
    <property type="term" value="C:cytoplasm"/>
    <property type="evidence" value="ECO:0007669"/>
    <property type="project" value="UniProtKB-SubCell"/>
</dbReference>
<evidence type="ECO:0000256" key="2">
    <source>
        <dbReference type="ARBA" id="ARBA00022490"/>
    </source>
</evidence>
<reference evidence="6" key="1">
    <citation type="journal article" date="2012" name="Nature">
        <title>The tomato genome sequence provides insights into fleshy fruit evolution.</title>
        <authorList>
            <consortium name="Tomato Genome Consortium"/>
        </authorList>
    </citation>
    <scope>NUCLEOTIDE SEQUENCE [LARGE SCALE GENOMIC DNA]</scope>
    <source>
        <strain evidence="6">cv. Heinz 1706</strain>
    </source>
</reference>
<reference evidence="6" key="2">
    <citation type="submission" date="2019-01" db="UniProtKB">
        <authorList>
            <consortium name="EnsemblPlants"/>
        </authorList>
    </citation>
    <scope>IDENTIFICATION</scope>
    <source>
        <strain evidence="6">cv. Heinz 1706</strain>
    </source>
</reference>
<dbReference type="InParanoid" id="A0A3Q7I4Y1"/>
<dbReference type="STRING" id="4081.A0A3Q7I4Y1"/>
<protein>
    <recommendedName>
        <fullName evidence="5">Disease resistance protein winged helix domain-containing protein</fullName>
    </recommendedName>
</protein>
<proteinExistence type="predicted"/>
<dbReference type="Pfam" id="PF23559">
    <property type="entry name" value="WHD_DRP"/>
    <property type="match status" value="1"/>
</dbReference>
<dbReference type="PANTHER" id="PTHR23155:SF1152">
    <property type="entry name" value="AAA+ ATPASE DOMAIN-CONTAINING PROTEIN"/>
    <property type="match status" value="1"/>
</dbReference>
<comment type="subcellular location">
    <subcellularLocation>
        <location evidence="1">Cytoplasm</location>
    </subcellularLocation>
</comment>
<keyword evidence="3" id="KW-0547">Nucleotide-binding</keyword>
<dbReference type="GO" id="GO:0005524">
    <property type="term" value="F:ATP binding"/>
    <property type="evidence" value="ECO:0007669"/>
    <property type="project" value="UniProtKB-KW"/>
</dbReference>
<dbReference type="Proteomes" id="UP000004994">
    <property type="component" value="Chromosome 7"/>
</dbReference>
<feature type="domain" description="Disease resistance protein winged helix" evidence="5">
    <location>
        <begin position="1"/>
        <end position="54"/>
    </location>
</feature>
<organism evidence="6">
    <name type="scientific">Solanum lycopersicum</name>
    <name type="common">Tomato</name>
    <name type="synonym">Lycopersicon esculentum</name>
    <dbReference type="NCBI Taxonomy" id="4081"/>
    <lineage>
        <taxon>Eukaryota</taxon>
        <taxon>Viridiplantae</taxon>
        <taxon>Streptophyta</taxon>
        <taxon>Embryophyta</taxon>
        <taxon>Tracheophyta</taxon>
        <taxon>Spermatophyta</taxon>
        <taxon>Magnoliopsida</taxon>
        <taxon>eudicotyledons</taxon>
        <taxon>Gunneridae</taxon>
        <taxon>Pentapetalae</taxon>
        <taxon>asterids</taxon>
        <taxon>lamiids</taxon>
        <taxon>Solanales</taxon>
        <taxon>Solanaceae</taxon>
        <taxon>Solanoideae</taxon>
        <taxon>Solaneae</taxon>
        <taxon>Solanum</taxon>
        <taxon>Solanum subgen. Lycopersicon</taxon>
    </lineage>
</organism>
<dbReference type="GO" id="GO:0006952">
    <property type="term" value="P:defense response"/>
    <property type="evidence" value="ECO:0007669"/>
    <property type="project" value="InterPro"/>
</dbReference>
<dbReference type="PANTHER" id="PTHR23155">
    <property type="entry name" value="DISEASE RESISTANCE PROTEIN RP"/>
    <property type="match status" value="1"/>
</dbReference>
<keyword evidence="2" id="KW-0963">Cytoplasm</keyword>
<keyword evidence="4" id="KW-0067">ATP-binding</keyword>
<evidence type="ECO:0000313" key="7">
    <source>
        <dbReference type="Proteomes" id="UP000004994"/>
    </source>
</evidence>
<keyword evidence="7" id="KW-1185">Reference proteome</keyword>
<dbReference type="AlphaFoldDB" id="A0A3Q7I4Y1"/>
<dbReference type="Gramene" id="Solyc07g039386.1.1">
    <property type="protein sequence ID" value="Solyc07g039386.1.1"/>
    <property type="gene ID" value="Solyc07g039386.1"/>
</dbReference>
<evidence type="ECO:0000313" key="6">
    <source>
        <dbReference type="EnsemblPlants" id="Solyc07g039386.1.1"/>
    </source>
</evidence>
<accession>A0A3Q7I4Y1</accession>
<dbReference type="InterPro" id="IPR044974">
    <property type="entry name" value="Disease_R_plants"/>
</dbReference>
<dbReference type="InterPro" id="IPR058922">
    <property type="entry name" value="WHD_DRP"/>
</dbReference>
<dbReference type="PaxDb" id="4081-Solyc07g039390.1.1"/>